<dbReference type="RefSeq" id="WP_111595735.1">
    <property type="nucleotide sequence ID" value="NZ_QLLL01000001.1"/>
</dbReference>
<dbReference type="Pfam" id="PF19630">
    <property type="entry name" value="DUF6134"/>
    <property type="match status" value="1"/>
</dbReference>
<dbReference type="Proteomes" id="UP000249547">
    <property type="component" value="Unassembled WGS sequence"/>
</dbReference>
<comment type="caution">
    <text evidence="1">The sequence shown here is derived from an EMBL/GenBank/DDBJ whole genome shotgun (WGS) entry which is preliminary data.</text>
</comment>
<accession>A0A327R138</accession>
<name>A0A327R138_9BACT</name>
<dbReference type="InterPro" id="IPR045767">
    <property type="entry name" value="DUF6134"/>
</dbReference>
<proteinExistence type="predicted"/>
<reference evidence="1 2" key="1">
    <citation type="submission" date="2018-06" db="EMBL/GenBank/DDBJ databases">
        <title>Genomic Encyclopedia of Archaeal and Bacterial Type Strains, Phase II (KMG-II): from individual species to whole genera.</title>
        <authorList>
            <person name="Goeker M."/>
        </authorList>
    </citation>
    <scope>NUCLEOTIDE SEQUENCE [LARGE SCALE GENOMIC DNA]</scope>
    <source>
        <strain evidence="1 2">DSM 23857</strain>
    </source>
</reference>
<keyword evidence="2" id="KW-1185">Reference proteome</keyword>
<evidence type="ECO:0000313" key="2">
    <source>
        <dbReference type="Proteomes" id="UP000249547"/>
    </source>
</evidence>
<dbReference type="AlphaFoldDB" id="A0A327R138"/>
<gene>
    <name evidence="1" type="ORF">LX64_00201</name>
</gene>
<evidence type="ECO:0000313" key="1">
    <source>
        <dbReference type="EMBL" id="RAJ10596.1"/>
    </source>
</evidence>
<organism evidence="1 2">
    <name type="scientific">Chitinophaga skermanii</name>
    <dbReference type="NCBI Taxonomy" id="331697"/>
    <lineage>
        <taxon>Bacteria</taxon>
        <taxon>Pseudomonadati</taxon>
        <taxon>Bacteroidota</taxon>
        <taxon>Chitinophagia</taxon>
        <taxon>Chitinophagales</taxon>
        <taxon>Chitinophagaceae</taxon>
        <taxon>Chitinophaga</taxon>
    </lineage>
</organism>
<dbReference type="OrthoDB" id="1121030at2"/>
<sequence>MRFLFRVFVNVSILLTFALGTFAQLYKYQVTSNNKVIGSVEAHQKGNGSLRHIIIKSRLQLKLIGNVNTDIEAEFKNNHLLSASSTRLTNKEEEKNKNKTTTQLVDKNYQIVHDGKKSELKQAIQFVVGDLYFTEPKDIKSVYSETQGQMLDIRALNDGQYELIMPDGKKNVYTYAKGKLIEVEVNHVLGKVYFKLIDS</sequence>
<protein>
    <submittedName>
        <fullName evidence="1">Uncharacterized protein</fullName>
    </submittedName>
</protein>
<dbReference type="EMBL" id="QLLL01000001">
    <property type="protein sequence ID" value="RAJ10596.1"/>
    <property type="molecule type" value="Genomic_DNA"/>
</dbReference>